<evidence type="ECO:0000256" key="1">
    <source>
        <dbReference type="SAM" id="Phobius"/>
    </source>
</evidence>
<accession>A0A975PBE8</accession>
<protein>
    <submittedName>
        <fullName evidence="2">Uncharacterized protein</fullName>
    </submittedName>
</protein>
<evidence type="ECO:0000313" key="3">
    <source>
        <dbReference type="Proteomes" id="UP000679352"/>
    </source>
</evidence>
<evidence type="ECO:0000313" key="2">
    <source>
        <dbReference type="EMBL" id="QWK92311.1"/>
    </source>
</evidence>
<sequence length="244" mass="26324">MSTVIILGSGPGVSHARDQIKGAGQQIVAINNAWQVRPDWDFHIHPEDFPAARRPDRLMPGQRIITAAEYVPLQNQLGGFVYAGGTMAFTAAYWALLALRPRVIAMIGCDMVYPASGQTHFYGTGSADPLRPDISLRCLEAKAARLMLLAAQQGCAMVNLSTDAESRLVYPRATWAELASAAPQAPAQIGSALAAEAALGYSVASGRYWEEAARFDPAALDRIDTLWLHAAGIRDPRRQDPSVI</sequence>
<dbReference type="EMBL" id="CP076362">
    <property type="protein sequence ID" value="QWK92311.1"/>
    <property type="molecule type" value="Genomic_DNA"/>
</dbReference>
<keyword evidence="1" id="KW-1133">Transmembrane helix</keyword>
<organism evidence="2 3">
    <name type="scientific">Gemmobacter fulvus</name>
    <dbReference type="NCBI Taxonomy" id="2840474"/>
    <lineage>
        <taxon>Bacteria</taxon>
        <taxon>Pseudomonadati</taxon>
        <taxon>Pseudomonadota</taxon>
        <taxon>Alphaproteobacteria</taxon>
        <taxon>Rhodobacterales</taxon>
        <taxon>Paracoccaceae</taxon>
        <taxon>Gemmobacter</taxon>
    </lineage>
</organism>
<keyword evidence="1" id="KW-0812">Transmembrane</keyword>
<proteinExistence type="predicted"/>
<reference evidence="2" key="1">
    <citation type="submission" date="2021-06" db="EMBL/GenBank/DDBJ databases">
        <authorList>
            <person name="Lee C.-S."/>
            <person name="Jin L."/>
        </authorList>
    </citation>
    <scope>NUCLEOTIDE SEQUENCE</scope>
    <source>
        <strain evidence="2">Con5</strain>
        <plasmid evidence="2">p1</plasmid>
    </source>
</reference>
<keyword evidence="3" id="KW-1185">Reference proteome</keyword>
<geneLocation type="plasmid" evidence="2 3">
    <name>p1</name>
</geneLocation>
<dbReference type="KEGG" id="gfu:KM031_16530"/>
<feature type="transmembrane region" description="Helical" evidence="1">
    <location>
        <begin position="80"/>
        <end position="99"/>
    </location>
</feature>
<gene>
    <name evidence="2" type="ORF">KM031_16530</name>
</gene>
<dbReference type="Proteomes" id="UP000679352">
    <property type="component" value="Plasmid p1"/>
</dbReference>
<name>A0A975PBE8_9RHOB</name>
<dbReference type="RefSeq" id="WP_215505401.1">
    <property type="nucleotide sequence ID" value="NZ_CP076362.1"/>
</dbReference>
<keyword evidence="1" id="KW-0472">Membrane</keyword>
<keyword evidence="2" id="KW-0614">Plasmid</keyword>
<dbReference type="AlphaFoldDB" id="A0A975PBE8"/>